<dbReference type="GO" id="GO:0016787">
    <property type="term" value="F:hydrolase activity"/>
    <property type="evidence" value="ECO:0007669"/>
    <property type="project" value="UniProtKB-KW"/>
</dbReference>
<evidence type="ECO:0000313" key="2">
    <source>
        <dbReference type="EMBL" id="ASR49380.1"/>
    </source>
</evidence>
<dbReference type="PANTHER" id="PTHR43283">
    <property type="entry name" value="BETA-LACTAMASE-RELATED"/>
    <property type="match status" value="1"/>
</dbReference>
<dbReference type="PANTHER" id="PTHR43283:SF3">
    <property type="entry name" value="BETA-LACTAMASE FAMILY PROTEIN (AFU_ORTHOLOGUE AFUA_5G07500)"/>
    <property type="match status" value="1"/>
</dbReference>
<dbReference type="KEGG" id="pkb:B4V02_23065"/>
<dbReference type="InterPro" id="IPR001466">
    <property type="entry name" value="Beta-lactam-related"/>
</dbReference>
<evidence type="ECO:0000313" key="3">
    <source>
        <dbReference type="Proteomes" id="UP000214666"/>
    </source>
</evidence>
<dbReference type="EMBL" id="CP020028">
    <property type="protein sequence ID" value="ASR49380.1"/>
    <property type="molecule type" value="Genomic_DNA"/>
</dbReference>
<dbReference type="InterPro" id="IPR012338">
    <property type="entry name" value="Beta-lactam/transpept-like"/>
</dbReference>
<gene>
    <name evidence="2" type="ORF">B4V02_23065</name>
</gene>
<dbReference type="AlphaFoldDB" id="A0A222WRW2"/>
<keyword evidence="3" id="KW-1185">Reference proteome</keyword>
<dbReference type="RefSeq" id="WP_094156578.1">
    <property type="nucleotide sequence ID" value="NZ_CP020028.1"/>
</dbReference>
<dbReference type="SUPFAM" id="SSF56601">
    <property type="entry name" value="beta-lactamase/transpeptidase-like"/>
    <property type="match status" value="1"/>
</dbReference>
<dbReference type="PROSITE" id="PS51257">
    <property type="entry name" value="PROKAR_LIPOPROTEIN"/>
    <property type="match status" value="1"/>
</dbReference>
<dbReference type="Proteomes" id="UP000214666">
    <property type="component" value="Chromosome"/>
</dbReference>
<keyword evidence="2" id="KW-0378">Hydrolase</keyword>
<dbReference type="OrthoDB" id="9770183at2"/>
<proteinExistence type="predicted"/>
<dbReference type="Pfam" id="PF00144">
    <property type="entry name" value="Beta-lactamase"/>
    <property type="match status" value="1"/>
</dbReference>
<reference evidence="2 3" key="1">
    <citation type="submission" date="2017-03" db="EMBL/GenBank/DDBJ databases">
        <title>Complete genome sequence of Paenibacillus Kribbensis producing bioflocculants.</title>
        <authorList>
            <person name="Lee H.-G."/>
            <person name="Oh H.-M."/>
        </authorList>
    </citation>
    <scope>NUCLEOTIDE SEQUENCE [LARGE SCALE GENOMIC DNA]</scope>
    <source>
        <strain evidence="2 3">AM49</strain>
    </source>
</reference>
<feature type="domain" description="Beta-lactamase-related" evidence="1">
    <location>
        <begin position="7"/>
        <end position="377"/>
    </location>
</feature>
<dbReference type="Gene3D" id="3.40.710.10">
    <property type="entry name" value="DD-peptidase/beta-lactamase superfamily"/>
    <property type="match status" value="1"/>
</dbReference>
<dbReference type="InterPro" id="IPR050789">
    <property type="entry name" value="Diverse_Enzym_Activities"/>
</dbReference>
<sequence length="386" mass="43048">MSRFDKVDQLLQQFVANGPAGCGCAIAQNGQVLYEGYHGYADLKARKPITEDTVYRLFSMTKVVVCAAALMLYERGQFLLNEPLYEYLPEYRDADVFKTAPNGYTYVDKAENPILIKHIFNMSAGLPYASESSDTGKAMQKVITALKEKQGKYDLRTEIKALSEVPLAFEPGTRWLYGYGHDLVAGLIEVISGKSLGQFLKDEIFDPLGMNNTGYRYRGDIASRMASVYQRTDTGKLEKIEGFLDEYHQPDAIYESGGAGLYSTVKEYLTFSQMLSNGGMVDGVRLLGRKTIDLMRTNHLNTDQLSDFTNSYHTGYGYGLGVRTLMDKAAGHANSSIGEFGWSGAAGTWVSIDPSEQFSVVYMHQLHPNMEEYHHLRVRAAAYSCL</sequence>
<accession>A0A222WRW2</accession>
<organism evidence="2 3">
    <name type="scientific">Paenibacillus kribbensis</name>
    <dbReference type="NCBI Taxonomy" id="172713"/>
    <lineage>
        <taxon>Bacteria</taxon>
        <taxon>Bacillati</taxon>
        <taxon>Bacillota</taxon>
        <taxon>Bacilli</taxon>
        <taxon>Bacillales</taxon>
        <taxon>Paenibacillaceae</taxon>
        <taxon>Paenibacillus</taxon>
    </lineage>
</organism>
<dbReference type="STRING" id="172713.GCA_001705305_00239"/>
<protein>
    <submittedName>
        <fullName evidence="2">Serine hydrolase</fullName>
    </submittedName>
</protein>
<name>A0A222WRW2_9BACL</name>
<evidence type="ECO:0000259" key="1">
    <source>
        <dbReference type="Pfam" id="PF00144"/>
    </source>
</evidence>